<reference evidence="7" key="1">
    <citation type="journal article" date="2020" name="Stud. Mycol.">
        <title>101 Dothideomycetes genomes: a test case for predicting lifestyles and emergence of pathogens.</title>
        <authorList>
            <person name="Haridas S."/>
            <person name="Albert R."/>
            <person name="Binder M."/>
            <person name="Bloem J."/>
            <person name="Labutti K."/>
            <person name="Salamov A."/>
            <person name="Andreopoulos B."/>
            <person name="Baker S."/>
            <person name="Barry K."/>
            <person name="Bills G."/>
            <person name="Bluhm B."/>
            <person name="Cannon C."/>
            <person name="Castanera R."/>
            <person name="Culley D."/>
            <person name="Daum C."/>
            <person name="Ezra D."/>
            <person name="Gonzalez J."/>
            <person name="Henrissat B."/>
            <person name="Kuo A."/>
            <person name="Liang C."/>
            <person name="Lipzen A."/>
            <person name="Lutzoni F."/>
            <person name="Magnuson J."/>
            <person name="Mondo S."/>
            <person name="Nolan M."/>
            <person name="Ohm R."/>
            <person name="Pangilinan J."/>
            <person name="Park H.-J."/>
            <person name="Ramirez L."/>
            <person name="Alfaro M."/>
            <person name="Sun H."/>
            <person name="Tritt A."/>
            <person name="Yoshinaga Y."/>
            <person name="Zwiers L.-H."/>
            <person name="Turgeon B."/>
            <person name="Goodwin S."/>
            <person name="Spatafora J."/>
            <person name="Crous P."/>
            <person name="Grigoriev I."/>
        </authorList>
    </citation>
    <scope>NUCLEOTIDE SEQUENCE</scope>
    <source>
        <strain evidence="7">CBS 101060</strain>
    </source>
</reference>
<keyword evidence="8" id="KW-1185">Reference proteome</keyword>
<evidence type="ECO:0000313" key="7">
    <source>
        <dbReference type="EMBL" id="KAF2841230.1"/>
    </source>
</evidence>
<dbReference type="PANTHER" id="PTHR19372">
    <property type="entry name" value="SULFITE REDUCTASE"/>
    <property type="match status" value="1"/>
</dbReference>
<dbReference type="Pfam" id="PF03404">
    <property type="entry name" value="Mo-co_dimer"/>
    <property type="match status" value="1"/>
</dbReference>
<dbReference type="AlphaFoldDB" id="A0A9P4VT95"/>
<dbReference type="SUPFAM" id="SSF81296">
    <property type="entry name" value="E set domains"/>
    <property type="match status" value="1"/>
</dbReference>
<dbReference type="InterPro" id="IPR014756">
    <property type="entry name" value="Ig_E-set"/>
</dbReference>
<keyword evidence="3" id="KW-0479">Metal-binding</keyword>
<dbReference type="Pfam" id="PF00174">
    <property type="entry name" value="Oxidored_molyb"/>
    <property type="match status" value="1"/>
</dbReference>
<dbReference type="Proteomes" id="UP000799429">
    <property type="component" value="Unassembled WGS sequence"/>
</dbReference>
<gene>
    <name evidence="7" type="ORF">M501DRAFT_1000393</name>
</gene>
<dbReference type="FunFam" id="3.90.420.10:FF:000002">
    <property type="entry name" value="sulfite oxidase, mitochondrial"/>
    <property type="match status" value="1"/>
</dbReference>
<keyword evidence="2" id="KW-0500">Molybdenum</keyword>
<evidence type="ECO:0000313" key="8">
    <source>
        <dbReference type="Proteomes" id="UP000799429"/>
    </source>
</evidence>
<name>A0A9P4VT95_9PEZI</name>
<dbReference type="GO" id="GO:0005739">
    <property type="term" value="C:mitochondrion"/>
    <property type="evidence" value="ECO:0007669"/>
    <property type="project" value="TreeGrafter"/>
</dbReference>
<sequence length="387" mass="42740">MSVETYIYTGDEPLNREPPLEQLIAHFITEKDGFDRNHSSIPVINEDAHSLQVDGLVQNLLSLTVSSLATEFPQHTVICALQCAGNRRHTMRTQLKEVQGIDWFDGAVMNCIWTGPRLRDVLLRAGLKIREGKVQTEGEEQGHVLFACHQQPTEDDSYYGGSIPLARAMRVDADVIIALKMNGKPIPPAHGAPIRIIAPGIAGARSVKWLDKITVSETESPNFYQQRDYKILPPTVTDGEKAKEWWDKVPAIQDMPVNSVVAIPANDSTVELGEDGCIEVRGYALPSGDHGPVDKVELSGDEGASWVEAEILSAHGEPRLLEIPKDVGLKWAWSLWRGRVKAEKGKGKRVLSRATDKGGNMQVECPEWNLRGVAYNGYGEARNLEVV</sequence>
<proteinExistence type="predicted"/>
<protein>
    <submittedName>
        <fullName evidence="7">Sulfite oxidase-like protein</fullName>
    </submittedName>
</protein>
<dbReference type="EMBL" id="MU006091">
    <property type="protein sequence ID" value="KAF2841230.1"/>
    <property type="molecule type" value="Genomic_DNA"/>
</dbReference>
<evidence type="ECO:0000256" key="4">
    <source>
        <dbReference type="ARBA" id="ARBA00023002"/>
    </source>
</evidence>
<evidence type="ECO:0000256" key="1">
    <source>
        <dbReference type="ARBA" id="ARBA00001924"/>
    </source>
</evidence>
<dbReference type="GO" id="GO:0006790">
    <property type="term" value="P:sulfur compound metabolic process"/>
    <property type="evidence" value="ECO:0007669"/>
    <property type="project" value="TreeGrafter"/>
</dbReference>
<dbReference type="GO" id="GO:0030151">
    <property type="term" value="F:molybdenum ion binding"/>
    <property type="evidence" value="ECO:0007669"/>
    <property type="project" value="InterPro"/>
</dbReference>
<comment type="caution">
    <text evidence="7">The sequence shown here is derived from an EMBL/GenBank/DDBJ whole genome shotgun (WGS) entry which is preliminary data.</text>
</comment>
<dbReference type="Gene3D" id="2.60.40.650">
    <property type="match status" value="1"/>
</dbReference>
<dbReference type="Gene3D" id="3.90.420.10">
    <property type="entry name" value="Oxidoreductase, molybdopterin-binding domain"/>
    <property type="match status" value="1"/>
</dbReference>
<dbReference type="InterPro" id="IPR008335">
    <property type="entry name" value="Mopterin_OxRdtase_euk"/>
</dbReference>
<dbReference type="OrthoDB" id="10051395at2759"/>
<evidence type="ECO:0000256" key="2">
    <source>
        <dbReference type="ARBA" id="ARBA00022505"/>
    </source>
</evidence>
<organism evidence="7 8">
    <name type="scientific">Patellaria atrata CBS 101060</name>
    <dbReference type="NCBI Taxonomy" id="1346257"/>
    <lineage>
        <taxon>Eukaryota</taxon>
        <taxon>Fungi</taxon>
        <taxon>Dikarya</taxon>
        <taxon>Ascomycota</taxon>
        <taxon>Pezizomycotina</taxon>
        <taxon>Dothideomycetes</taxon>
        <taxon>Dothideomycetes incertae sedis</taxon>
        <taxon>Patellariales</taxon>
        <taxon>Patellariaceae</taxon>
        <taxon>Patellaria</taxon>
    </lineage>
</organism>
<dbReference type="InterPro" id="IPR000572">
    <property type="entry name" value="OxRdtase_Mopterin-bd_dom"/>
</dbReference>
<keyword evidence="4" id="KW-0560">Oxidoreductase</keyword>
<dbReference type="GO" id="GO:0043546">
    <property type="term" value="F:molybdopterin cofactor binding"/>
    <property type="evidence" value="ECO:0007669"/>
    <property type="project" value="TreeGrafter"/>
</dbReference>
<feature type="domain" description="Oxidoreductase molybdopterin-binding" evidence="5">
    <location>
        <begin position="38"/>
        <end position="224"/>
    </location>
</feature>
<dbReference type="GO" id="GO:0008482">
    <property type="term" value="F:sulfite oxidase activity"/>
    <property type="evidence" value="ECO:0007669"/>
    <property type="project" value="TreeGrafter"/>
</dbReference>
<dbReference type="SUPFAM" id="SSF56524">
    <property type="entry name" value="Oxidoreductase molybdopterin-binding domain"/>
    <property type="match status" value="1"/>
</dbReference>
<dbReference type="GO" id="GO:0020037">
    <property type="term" value="F:heme binding"/>
    <property type="evidence" value="ECO:0007669"/>
    <property type="project" value="TreeGrafter"/>
</dbReference>
<dbReference type="PRINTS" id="PR00407">
    <property type="entry name" value="EUMOPTERIN"/>
</dbReference>
<evidence type="ECO:0000259" key="5">
    <source>
        <dbReference type="Pfam" id="PF00174"/>
    </source>
</evidence>
<feature type="domain" description="Moybdenum cofactor oxidoreductase dimerisation" evidence="6">
    <location>
        <begin position="251"/>
        <end position="378"/>
    </location>
</feature>
<dbReference type="InterPro" id="IPR005066">
    <property type="entry name" value="MoCF_OxRdtse_dimer"/>
</dbReference>
<evidence type="ECO:0000256" key="3">
    <source>
        <dbReference type="ARBA" id="ARBA00022723"/>
    </source>
</evidence>
<comment type="cofactor">
    <cofactor evidence="1">
        <name>Mo-molybdopterin</name>
        <dbReference type="ChEBI" id="CHEBI:71302"/>
    </cofactor>
</comment>
<accession>A0A9P4VT95</accession>
<dbReference type="PANTHER" id="PTHR19372:SF7">
    <property type="entry name" value="SULFITE OXIDASE, MITOCHONDRIAL"/>
    <property type="match status" value="1"/>
</dbReference>
<evidence type="ECO:0000259" key="6">
    <source>
        <dbReference type="Pfam" id="PF03404"/>
    </source>
</evidence>
<dbReference type="InterPro" id="IPR036374">
    <property type="entry name" value="OxRdtase_Mopterin-bd_sf"/>
</dbReference>